<accession>A0A7J6T7P7</accession>
<proteinExistence type="predicted"/>
<protein>
    <submittedName>
        <fullName evidence="1">Uncharacterized protein</fullName>
    </submittedName>
</protein>
<comment type="caution">
    <text evidence="1">The sequence shown here is derived from an EMBL/GenBank/DDBJ whole genome shotgun (WGS) entry which is preliminary data.</text>
</comment>
<gene>
    <name evidence="1" type="ORF">FOZ63_031184</name>
</gene>
<keyword evidence="2" id="KW-1185">Reference proteome</keyword>
<dbReference type="AlphaFoldDB" id="A0A7J6T7P7"/>
<reference evidence="1 2" key="1">
    <citation type="submission" date="2020-04" db="EMBL/GenBank/DDBJ databases">
        <title>Perkinsus olseni comparative genomics.</title>
        <authorList>
            <person name="Bogema D.R."/>
        </authorList>
    </citation>
    <scope>NUCLEOTIDE SEQUENCE [LARGE SCALE GENOMIC DNA]</scope>
    <source>
        <strain evidence="1 2">ATCC PRA-207</strain>
    </source>
</reference>
<dbReference type="Proteomes" id="UP000553632">
    <property type="component" value="Unassembled WGS sequence"/>
</dbReference>
<name>A0A7J6T7P7_PEROL</name>
<sequence>MSLSLAISVLVKPNRKGPVNRCSCLEHRDDLPPAPTLSVLFILFKMSRYAPAYSRFAHLSPQPGWEVTSLYRPEVLFAQSGNTTYFLLPWREAVEVKPEPINWTVVNDVKFAPLEFQYTQSHLHVDPVREAGVFEYLEGDTTYYEVQLSHRGRSEFESAARKSYTFDEEGKLSPLHNNPDSVWEADALRALL</sequence>
<evidence type="ECO:0000313" key="2">
    <source>
        <dbReference type="Proteomes" id="UP000553632"/>
    </source>
</evidence>
<organism evidence="1 2">
    <name type="scientific">Perkinsus olseni</name>
    <name type="common">Perkinsus atlanticus</name>
    <dbReference type="NCBI Taxonomy" id="32597"/>
    <lineage>
        <taxon>Eukaryota</taxon>
        <taxon>Sar</taxon>
        <taxon>Alveolata</taxon>
        <taxon>Perkinsozoa</taxon>
        <taxon>Perkinsea</taxon>
        <taxon>Perkinsida</taxon>
        <taxon>Perkinsidae</taxon>
        <taxon>Perkinsus</taxon>
    </lineage>
</organism>
<dbReference type="EMBL" id="JABANO010013278">
    <property type="protein sequence ID" value="KAF4740420.1"/>
    <property type="molecule type" value="Genomic_DNA"/>
</dbReference>
<evidence type="ECO:0000313" key="1">
    <source>
        <dbReference type="EMBL" id="KAF4740420.1"/>
    </source>
</evidence>